<feature type="region of interest" description="Disordered" evidence="1">
    <location>
        <begin position="182"/>
        <end position="222"/>
    </location>
</feature>
<sequence length="222" mass="23364">MLKQRPAARGAAPSGERVDVSKILRDVRAGSSAASADAKTKQPPLAEENAQLRREVAELRKQLMGALSAPTPPGSTELAPLGVAWISAQVEQSKRQVQVLSEALVQRLEISTELEAVLLKLRQPAADGTLPEGAEWAASAMRRLRHVQFAEELAENLHSLHRQASTSTKGGATIGSRRCVTAGRGSARAGPGRGQIRNTGRGALSGVDQGQSTEATSMHSAA</sequence>
<evidence type="ECO:0000313" key="2">
    <source>
        <dbReference type="EMBL" id="KAL1524545.1"/>
    </source>
</evidence>
<keyword evidence="3" id="KW-1185">Reference proteome</keyword>
<feature type="region of interest" description="Disordered" evidence="1">
    <location>
        <begin position="30"/>
        <end position="49"/>
    </location>
</feature>
<dbReference type="Proteomes" id="UP001515480">
    <property type="component" value="Unassembled WGS sequence"/>
</dbReference>
<evidence type="ECO:0000313" key="3">
    <source>
        <dbReference type="Proteomes" id="UP001515480"/>
    </source>
</evidence>
<feature type="region of interest" description="Disordered" evidence="1">
    <location>
        <begin position="1"/>
        <end position="22"/>
    </location>
</feature>
<accession>A0AB34JV12</accession>
<dbReference type="EMBL" id="JBGBPQ010000005">
    <property type="protein sequence ID" value="KAL1524545.1"/>
    <property type="molecule type" value="Genomic_DNA"/>
</dbReference>
<comment type="caution">
    <text evidence="2">The sequence shown here is derived from an EMBL/GenBank/DDBJ whole genome shotgun (WGS) entry which is preliminary data.</text>
</comment>
<dbReference type="AlphaFoldDB" id="A0AB34JV12"/>
<evidence type="ECO:0000256" key="1">
    <source>
        <dbReference type="SAM" id="MobiDB-lite"/>
    </source>
</evidence>
<feature type="compositionally biased region" description="Polar residues" evidence="1">
    <location>
        <begin position="208"/>
        <end position="222"/>
    </location>
</feature>
<organism evidence="2 3">
    <name type="scientific">Prymnesium parvum</name>
    <name type="common">Toxic golden alga</name>
    <dbReference type="NCBI Taxonomy" id="97485"/>
    <lineage>
        <taxon>Eukaryota</taxon>
        <taxon>Haptista</taxon>
        <taxon>Haptophyta</taxon>
        <taxon>Prymnesiophyceae</taxon>
        <taxon>Prymnesiales</taxon>
        <taxon>Prymnesiaceae</taxon>
        <taxon>Prymnesium</taxon>
    </lineage>
</organism>
<proteinExistence type="predicted"/>
<name>A0AB34JV12_PRYPA</name>
<gene>
    <name evidence="2" type="ORF">AB1Y20_019437</name>
</gene>
<reference evidence="2 3" key="1">
    <citation type="journal article" date="2024" name="Science">
        <title>Giant polyketide synthase enzymes in the biosynthesis of giant marine polyether toxins.</title>
        <authorList>
            <person name="Fallon T.R."/>
            <person name="Shende V.V."/>
            <person name="Wierzbicki I.H."/>
            <person name="Pendleton A.L."/>
            <person name="Watervoot N.F."/>
            <person name="Auber R.P."/>
            <person name="Gonzalez D.J."/>
            <person name="Wisecaver J.H."/>
            <person name="Moore B.S."/>
        </authorList>
    </citation>
    <scope>NUCLEOTIDE SEQUENCE [LARGE SCALE GENOMIC DNA]</scope>
    <source>
        <strain evidence="2 3">12B1</strain>
    </source>
</reference>
<protein>
    <submittedName>
        <fullName evidence="2">Uncharacterized protein</fullName>
    </submittedName>
</protein>